<evidence type="ECO:0000256" key="1">
    <source>
        <dbReference type="SAM" id="MobiDB-lite"/>
    </source>
</evidence>
<proteinExistence type="predicted"/>
<accession>A0A9N9YVF3</accession>
<sequence>MVAGHRRLSFTLSPASRATKRVMEQRNDRRTSIESAPRRSSIADTPVVEIAPYLRDPSERWTCANRIG</sequence>
<organism evidence="2 3">
    <name type="scientific">Clonostachys rhizophaga</name>
    <dbReference type="NCBI Taxonomy" id="160324"/>
    <lineage>
        <taxon>Eukaryota</taxon>
        <taxon>Fungi</taxon>
        <taxon>Dikarya</taxon>
        <taxon>Ascomycota</taxon>
        <taxon>Pezizomycotina</taxon>
        <taxon>Sordariomycetes</taxon>
        <taxon>Hypocreomycetidae</taxon>
        <taxon>Hypocreales</taxon>
        <taxon>Bionectriaceae</taxon>
        <taxon>Clonostachys</taxon>
    </lineage>
</organism>
<protein>
    <submittedName>
        <fullName evidence="2">Uncharacterized protein</fullName>
    </submittedName>
</protein>
<gene>
    <name evidence="2" type="ORF">CRHIZ90672A_00006364</name>
</gene>
<dbReference type="Proteomes" id="UP000696573">
    <property type="component" value="Unassembled WGS sequence"/>
</dbReference>
<reference evidence="2" key="1">
    <citation type="submission" date="2021-10" db="EMBL/GenBank/DDBJ databases">
        <authorList>
            <person name="Piombo E."/>
        </authorList>
    </citation>
    <scope>NUCLEOTIDE SEQUENCE</scope>
</reference>
<comment type="caution">
    <text evidence="2">The sequence shown here is derived from an EMBL/GenBank/DDBJ whole genome shotgun (WGS) entry which is preliminary data.</text>
</comment>
<dbReference type="OrthoDB" id="5173591at2759"/>
<feature type="compositionally biased region" description="Basic and acidic residues" evidence="1">
    <location>
        <begin position="21"/>
        <end position="32"/>
    </location>
</feature>
<evidence type="ECO:0000313" key="3">
    <source>
        <dbReference type="Proteomes" id="UP000696573"/>
    </source>
</evidence>
<dbReference type="AlphaFoldDB" id="A0A9N9YVF3"/>
<evidence type="ECO:0000313" key="2">
    <source>
        <dbReference type="EMBL" id="CAH0038682.1"/>
    </source>
</evidence>
<dbReference type="EMBL" id="CABFNQ020000760">
    <property type="protein sequence ID" value="CAH0038682.1"/>
    <property type="molecule type" value="Genomic_DNA"/>
</dbReference>
<keyword evidence="3" id="KW-1185">Reference proteome</keyword>
<name>A0A9N9YVF3_9HYPO</name>
<feature type="region of interest" description="Disordered" evidence="1">
    <location>
        <begin position="1"/>
        <end position="41"/>
    </location>
</feature>